<proteinExistence type="predicted"/>
<evidence type="ECO:0000313" key="3">
    <source>
        <dbReference type="Proteomes" id="UP000244336"/>
    </source>
</evidence>
<evidence type="ECO:0000256" key="1">
    <source>
        <dbReference type="SAM" id="MobiDB-lite"/>
    </source>
</evidence>
<name>A0A2T7C4A6_9POAL</name>
<feature type="compositionally biased region" description="Basic and acidic residues" evidence="1">
    <location>
        <begin position="214"/>
        <end position="224"/>
    </location>
</feature>
<dbReference type="Gramene" id="PUZ38156">
    <property type="protein sequence ID" value="PUZ38156"/>
    <property type="gene ID" value="GQ55_9G174800"/>
</dbReference>
<protein>
    <submittedName>
        <fullName evidence="2">Uncharacterized protein</fullName>
    </submittedName>
</protein>
<feature type="region of interest" description="Disordered" evidence="1">
    <location>
        <begin position="111"/>
        <end position="137"/>
    </location>
</feature>
<sequence>MAGDRKDADAEAVVRVVAEPDVLQDLLYLGFPPEDVVLFGFPRRVLRLPRHDRGIVPLRHDVLVHGRAPVRSLRHGLECFSQSVQIDAAGLRLGAFAMAAASYGISRRAEAEQEPERAARLPRRGGGGLAGLPGARPVSRRVQGRGLDVVEGIVRGVGGVEQVLHGAPAEVHGARICGVQHAPHGREEALEAAQVARGGLVELGQQLEALADEAGKHGGDEAGRRPSRRGRQRYHRPGGLRRRHSVVAWCVLWRERSGGG</sequence>
<evidence type="ECO:0000313" key="2">
    <source>
        <dbReference type="EMBL" id="PUZ38156.1"/>
    </source>
</evidence>
<accession>A0A2T7C4A6</accession>
<gene>
    <name evidence="2" type="ORF">GQ55_9G174800</name>
</gene>
<feature type="region of interest" description="Disordered" evidence="1">
    <location>
        <begin position="214"/>
        <end position="239"/>
    </location>
</feature>
<reference evidence="2 3" key="1">
    <citation type="submission" date="2018-04" db="EMBL/GenBank/DDBJ databases">
        <title>WGS assembly of Panicum hallii var. hallii HAL2.</title>
        <authorList>
            <person name="Lovell J."/>
            <person name="Jenkins J."/>
            <person name="Lowry D."/>
            <person name="Mamidi S."/>
            <person name="Sreedasyam A."/>
            <person name="Weng X."/>
            <person name="Barry K."/>
            <person name="Bonette J."/>
            <person name="Campitelli B."/>
            <person name="Daum C."/>
            <person name="Gordon S."/>
            <person name="Gould B."/>
            <person name="Lipzen A."/>
            <person name="MacQueen A."/>
            <person name="Palacio-Mejia J."/>
            <person name="Plott C."/>
            <person name="Shakirov E."/>
            <person name="Shu S."/>
            <person name="Yoshinaga Y."/>
            <person name="Zane M."/>
            <person name="Rokhsar D."/>
            <person name="Grimwood J."/>
            <person name="Schmutz J."/>
            <person name="Juenger T."/>
        </authorList>
    </citation>
    <scope>NUCLEOTIDE SEQUENCE [LARGE SCALE GENOMIC DNA]</scope>
    <source>
        <strain evidence="3">cv. HAL2</strain>
    </source>
</reference>
<dbReference type="Proteomes" id="UP000244336">
    <property type="component" value="Chromosome 9"/>
</dbReference>
<dbReference type="EMBL" id="CM009757">
    <property type="protein sequence ID" value="PUZ38156.1"/>
    <property type="molecule type" value="Genomic_DNA"/>
</dbReference>
<dbReference type="AlphaFoldDB" id="A0A2T7C4A6"/>
<feature type="compositionally biased region" description="Basic residues" evidence="1">
    <location>
        <begin position="225"/>
        <end position="239"/>
    </location>
</feature>
<organism evidence="2 3">
    <name type="scientific">Panicum hallii var. hallii</name>
    <dbReference type="NCBI Taxonomy" id="1504633"/>
    <lineage>
        <taxon>Eukaryota</taxon>
        <taxon>Viridiplantae</taxon>
        <taxon>Streptophyta</taxon>
        <taxon>Embryophyta</taxon>
        <taxon>Tracheophyta</taxon>
        <taxon>Spermatophyta</taxon>
        <taxon>Magnoliopsida</taxon>
        <taxon>Liliopsida</taxon>
        <taxon>Poales</taxon>
        <taxon>Poaceae</taxon>
        <taxon>PACMAD clade</taxon>
        <taxon>Panicoideae</taxon>
        <taxon>Panicodae</taxon>
        <taxon>Paniceae</taxon>
        <taxon>Panicinae</taxon>
        <taxon>Panicum</taxon>
        <taxon>Panicum sect. Panicum</taxon>
    </lineage>
</organism>
<keyword evidence="3" id="KW-1185">Reference proteome</keyword>